<dbReference type="Proteomes" id="UP000642748">
    <property type="component" value="Unassembled WGS sequence"/>
</dbReference>
<feature type="chain" id="PRO_5035258032" evidence="5">
    <location>
        <begin position="31"/>
        <end position="316"/>
    </location>
</feature>
<keyword evidence="4 5" id="KW-0732">Signal</keyword>
<sequence length="316" mass="33086">MFSISTPKRVWSPRVGLAAGAAALAVVALAGCSTSSKVSTSGSDVIAVVAAENFWGSLAAQLGGSHVKVSSIIDNPDADPHDYEPTAADGRNVASAKLAIINGVGYDAWATKLAEANPSSSRTTLTVGDLVGAKDSDNPHRWYNPDNVRQVIEQITADYKKIDPADASFFTTQHDTVINTNLKTYFDTIASIKATYSGTPVGASESIFAMLSPGLGLNLLTPPAFLTDISEGSDPSAQDKATIDNQIKTKQIKVYVYNSQNATPDVQAQVNEAKVAGIPVSTITETLTPAGASFQDWQVAQLNALSQALSQAGGKR</sequence>
<dbReference type="SUPFAM" id="SSF53807">
    <property type="entry name" value="Helical backbone' metal receptor"/>
    <property type="match status" value="1"/>
</dbReference>
<evidence type="ECO:0000313" key="7">
    <source>
        <dbReference type="Proteomes" id="UP000642748"/>
    </source>
</evidence>
<evidence type="ECO:0000256" key="2">
    <source>
        <dbReference type="ARBA" id="ARBA00022448"/>
    </source>
</evidence>
<name>A0A8J3VVX0_9ACTN</name>
<comment type="subcellular location">
    <subcellularLocation>
        <location evidence="1">Cell envelope</location>
    </subcellularLocation>
</comment>
<dbReference type="GO" id="GO:0030001">
    <property type="term" value="P:metal ion transport"/>
    <property type="evidence" value="ECO:0007669"/>
    <property type="project" value="InterPro"/>
</dbReference>
<accession>A0A8J3VVX0</accession>
<comment type="caution">
    <text evidence="6">The sequence shown here is derived from an EMBL/GenBank/DDBJ whole genome shotgun (WGS) entry which is preliminary data.</text>
</comment>
<dbReference type="InterPro" id="IPR006127">
    <property type="entry name" value="ZnuA-like"/>
</dbReference>
<reference evidence="6" key="1">
    <citation type="submission" date="2021-01" db="EMBL/GenBank/DDBJ databases">
        <title>Whole genome shotgun sequence of Rugosimonospora africana NBRC 104875.</title>
        <authorList>
            <person name="Komaki H."/>
            <person name="Tamura T."/>
        </authorList>
    </citation>
    <scope>NUCLEOTIDE SEQUENCE</scope>
    <source>
        <strain evidence="6">NBRC 104875</strain>
    </source>
</reference>
<dbReference type="InterPro" id="IPR050492">
    <property type="entry name" value="Bact_metal-bind_prot9"/>
</dbReference>
<keyword evidence="3" id="KW-0479">Metal-binding</keyword>
<organism evidence="6 7">
    <name type="scientific">Rugosimonospora africana</name>
    <dbReference type="NCBI Taxonomy" id="556532"/>
    <lineage>
        <taxon>Bacteria</taxon>
        <taxon>Bacillati</taxon>
        <taxon>Actinomycetota</taxon>
        <taxon>Actinomycetes</taxon>
        <taxon>Micromonosporales</taxon>
        <taxon>Micromonosporaceae</taxon>
        <taxon>Rugosimonospora</taxon>
    </lineage>
</organism>
<gene>
    <name evidence="6" type="ORF">Raf01_83730</name>
</gene>
<protein>
    <submittedName>
        <fullName evidence="6">ABC transporter substrate-binding protein</fullName>
    </submittedName>
</protein>
<dbReference type="GO" id="GO:0046872">
    <property type="term" value="F:metal ion binding"/>
    <property type="evidence" value="ECO:0007669"/>
    <property type="project" value="UniProtKB-KW"/>
</dbReference>
<dbReference type="PANTHER" id="PTHR42953">
    <property type="entry name" value="HIGH-AFFINITY ZINC UPTAKE SYSTEM PROTEIN ZNUA-RELATED"/>
    <property type="match status" value="1"/>
</dbReference>
<dbReference type="EMBL" id="BONZ01000090">
    <property type="protein sequence ID" value="GIH20201.1"/>
    <property type="molecule type" value="Genomic_DNA"/>
</dbReference>
<proteinExistence type="predicted"/>
<dbReference type="Pfam" id="PF01297">
    <property type="entry name" value="ZnuA"/>
    <property type="match status" value="1"/>
</dbReference>
<evidence type="ECO:0000313" key="6">
    <source>
        <dbReference type="EMBL" id="GIH20201.1"/>
    </source>
</evidence>
<evidence type="ECO:0000256" key="5">
    <source>
        <dbReference type="SAM" id="SignalP"/>
    </source>
</evidence>
<evidence type="ECO:0000256" key="1">
    <source>
        <dbReference type="ARBA" id="ARBA00004196"/>
    </source>
</evidence>
<dbReference type="Gene3D" id="3.40.50.1980">
    <property type="entry name" value="Nitrogenase molybdenum iron protein domain"/>
    <property type="match status" value="2"/>
</dbReference>
<dbReference type="PANTHER" id="PTHR42953:SF1">
    <property type="entry name" value="METAL-BINDING PROTEIN HI_0362-RELATED"/>
    <property type="match status" value="1"/>
</dbReference>
<dbReference type="AlphaFoldDB" id="A0A8J3VVX0"/>
<dbReference type="GO" id="GO:0030313">
    <property type="term" value="C:cell envelope"/>
    <property type="evidence" value="ECO:0007669"/>
    <property type="project" value="UniProtKB-SubCell"/>
</dbReference>
<keyword evidence="2" id="KW-0813">Transport</keyword>
<evidence type="ECO:0000256" key="4">
    <source>
        <dbReference type="ARBA" id="ARBA00022729"/>
    </source>
</evidence>
<evidence type="ECO:0000256" key="3">
    <source>
        <dbReference type="ARBA" id="ARBA00022723"/>
    </source>
</evidence>
<keyword evidence="7" id="KW-1185">Reference proteome</keyword>
<dbReference type="RefSeq" id="WP_203923626.1">
    <property type="nucleotide sequence ID" value="NZ_BONZ01000090.1"/>
</dbReference>
<feature type="signal peptide" evidence="5">
    <location>
        <begin position="1"/>
        <end position="30"/>
    </location>
</feature>